<reference evidence="2" key="1">
    <citation type="submission" date="2020-10" db="EMBL/GenBank/DDBJ databases">
        <title>Phylogeny of dyella-like bacteria.</title>
        <authorList>
            <person name="Fu J."/>
        </authorList>
    </citation>
    <scope>NUCLEOTIDE SEQUENCE</scope>
    <source>
        <strain evidence="2">DHON07</strain>
    </source>
</reference>
<keyword evidence="3" id="KW-1185">Reference proteome</keyword>
<dbReference type="PANTHER" id="PTHR33164">
    <property type="entry name" value="TRANSCRIPTIONAL REGULATOR, MARR FAMILY"/>
    <property type="match status" value="1"/>
</dbReference>
<comment type="caution">
    <text evidence="2">The sequence shown here is derived from an EMBL/GenBank/DDBJ whole genome shotgun (WGS) entry which is preliminary data.</text>
</comment>
<dbReference type="Gene3D" id="1.10.10.10">
    <property type="entry name" value="Winged helix-like DNA-binding domain superfamily/Winged helix DNA-binding domain"/>
    <property type="match status" value="1"/>
</dbReference>
<evidence type="ECO:0000313" key="3">
    <source>
        <dbReference type="Proteomes" id="UP001430193"/>
    </source>
</evidence>
<protein>
    <submittedName>
        <fullName evidence="2">MarR family transcriptional regulator</fullName>
    </submittedName>
</protein>
<organism evidence="2 3">
    <name type="scientific">Dyella mobilis</name>
    <dbReference type="NCBI Taxonomy" id="1849582"/>
    <lineage>
        <taxon>Bacteria</taxon>
        <taxon>Pseudomonadati</taxon>
        <taxon>Pseudomonadota</taxon>
        <taxon>Gammaproteobacteria</taxon>
        <taxon>Lysobacterales</taxon>
        <taxon>Rhodanobacteraceae</taxon>
        <taxon>Dyella</taxon>
    </lineage>
</organism>
<dbReference type="RefSeq" id="WP_204630942.1">
    <property type="nucleotide sequence ID" value="NZ_BSOC01000004.1"/>
</dbReference>
<feature type="domain" description="HTH marR-type" evidence="1">
    <location>
        <begin position="23"/>
        <end position="164"/>
    </location>
</feature>
<dbReference type="SUPFAM" id="SSF46785">
    <property type="entry name" value="Winged helix' DNA-binding domain"/>
    <property type="match status" value="1"/>
</dbReference>
<dbReference type="Pfam" id="PF01047">
    <property type="entry name" value="MarR"/>
    <property type="match status" value="1"/>
</dbReference>
<dbReference type="SMART" id="SM00347">
    <property type="entry name" value="HTH_MARR"/>
    <property type="match status" value="1"/>
</dbReference>
<name>A0ABS2KDT7_9GAMM</name>
<gene>
    <name evidence="2" type="ORF">ISS99_07350</name>
</gene>
<dbReference type="InterPro" id="IPR000835">
    <property type="entry name" value="HTH_MarR-typ"/>
</dbReference>
<evidence type="ECO:0000259" key="1">
    <source>
        <dbReference type="PROSITE" id="PS50995"/>
    </source>
</evidence>
<dbReference type="InterPro" id="IPR036388">
    <property type="entry name" value="WH-like_DNA-bd_sf"/>
</dbReference>
<sequence length="167" mass="18581">MCPKSSDVLAKLDRNLSCISCSQAEFPKDWVIAIRMMKLVVSHAIGVANAMLKAWDISYPEYHIMTTLYGSEGRAMPATELHAVIGETPSHTTRFLHLLGRRGLIARDSHECDRRKVIVTLSDEGARLVEAVLPAVSGMLSDYVRSFEPGELAELLRLLEKTMQGLR</sequence>
<evidence type="ECO:0000313" key="2">
    <source>
        <dbReference type="EMBL" id="MBM7129336.1"/>
    </source>
</evidence>
<accession>A0ABS2KDT7</accession>
<dbReference type="InterPro" id="IPR036390">
    <property type="entry name" value="WH_DNA-bd_sf"/>
</dbReference>
<dbReference type="Proteomes" id="UP001430193">
    <property type="component" value="Unassembled WGS sequence"/>
</dbReference>
<proteinExistence type="predicted"/>
<dbReference type="PANTHER" id="PTHR33164:SF43">
    <property type="entry name" value="HTH-TYPE TRANSCRIPTIONAL REPRESSOR YETL"/>
    <property type="match status" value="1"/>
</dbReference>
<dbReference type="EMBL" id="JADIKF010000037">
    <property type="protein sequence ID" value="MBM7129336.1"/>
    <property type="molecule type" value="Genomic_DNA"/>
</dbReference>
<dbReference type="PROSITE" id="PS50995">
    <property type="entry name" value="HTH_MARR_2"/>
    <property type="match status" value="1"/>
</dbReference>
<dbReference type="InterPro" id="IPR039422">
    <property type="entry name" value="MarR/SlyA-like"/>
</dbReference>